<sequence length="68" mass="7654">MGKTTVMIDDKLLEAAIKVTGAKSKRQAIEEGLKELVRRKNIEALRKELGTFDLDLTLAGLEKLRKEE</sequence>
<dbReference type="InterPro" id="IPR019239">
    <property type="entry name" value="VapB_antitoxin"/>
</dbReference>
<dbReference type="Proteomes" id="UP000316360">
    <property type="component" value="Unassembled WGS sequence"/>
</dbReference>
<comment type="caution">
    <text evidence="1">The sequence shown here is derived from an EMBL/GenBank/DDBJ whole genome shotgun (WGS) entry which is preliminary data.</text>
</comment>
<protein>
    <submittedName>
        <fullName evidence="1">Type II toxin-antitoxin system VapB family antitoxin</fullName>
    </submittedName>
</protein>
<evidence type="ECO:0000313" key="1">
    <source>
        <dbReference type="EMBL" id="TET11449.1"/>
    </source>
</evidence>
<reference evidence="1 2" key="1">
    <citation type="submission" date="2019-03" db="EMBL/GenBank/DDBJ databases">
        <title>Metabolic potential of uncultured bacteria and archaea associated with petroleum seepage in deep-sea sediments.</title>
        <authorList>
            <person name="Dong X."/>
            <person name="Hubert C."/>
        </authorList>
    </citation>
    <scope>NUCLEOTIDE SEQUENCE [LARGE SCALE GENOMIC DNA]</scope>
    <source>
        <strain evidence="1">E44_bin7</strain>
    </source>
</reference>
<gene>
    <name evidence="1" type="ORF">E3J84_02815</name>
</gene>
<evidence type="ECO:0000313" key="2">
    <source>
        <dbReference type="Proteomes" id="UP000316360"/>
    </source>
</evidence>
<name>A0A523S0T0_UNCAE</name>
<organism evidence="1 2">
    <name type="scientific">Aerophobetes bacterium</name>
    <dbReference type="NCBI Taxonomy" id="2030807"/>
    <lineage>
        <taxon>Bacteria</taxon>
        <taxon>Candidatus Aerophobota</taxon>
    </lineage>
</organism>
<dbReference type="Pfam" id="PF09957">
    <property type="entry name" value="VapB_antitoxin"/>
    <property type="match status" value="1"/>
</dbReference>
<dbReference type="EMBL" id="SOKJ01000154">
    <property type="protein sequence ID" value="TET11449.1"/>
    <property type="molecule type" value="Genomic_DNA"/>
</dbReference>
<dbReference type="AlphaFoldDB" id="A0A523S0T0"/>
<accession>A0A523S0T0</accession>
<proteinExistence type="predicted"/>